<dbReference type="NCBIfam" id="TIGR00538">
    <property type="entry name" value="hemN"/>
    <property type="match status" value="1"/>
</dbReference>
<evidence type="ECO:0000256" key="13">
    <source>
        <dbReference type="ARBA" id="ARBA00023014"/>
    </source>
</evidence>
<evidence type="ECO:0000256" key="2">
    <source>
        <dbReference type="ARBA" id="ARBA00004496"/>
    </source>
</evidence>
<keyword evidence="14" id="KW-0627">Porphyrin biosynthesis</keyword>
<evidence type="ECO:0000313" key="17">
    <source>
        <dbReference type="EMBL" id="SQH25574.1"/>
    </source>
</evidence>
<dbReference type="Proteomes" id="UP000248598">
    <property type="component" value="Chromosome 1"/>
</dbReference>
<evidence type="ECO:0000256" key="7">
    <source>
        <dbReference type="ARBA" id="ARBA00022485"/>
    </source>
</evidence>
<dbReference type="EC" id="1.3.98.3" evidence="6"/>
<dbReference type="Gene3D" id="1.10.10.920">
    <property type="match status" value="2"/>
</dbReference>
<dbReference type="SFLD" id="SFLDG01065">
    <property type="entry name" value="anaerobic_coproporphyrinogen-I"/>
    <property type="match status" value="1"/>
</dbReference>
<dbReference type="PANTHER" id="PTHR13932">
    <property type="entry name" value="COPROPORPHYRINIGEN III OXIDASE"/>
    <property type="match status" value="1"/>
</dbReference>
<evidence type="ECO:0000256" key="6">
    <source>
        <dbReference type="ARBA" id="ARBA00011912"/>
    </source>
</evidence>
<protein>
    <recommendedName>
        <fullName evidence="6">coproporphyrinogen dehydrogenase</fullName>
        <ecNumber evidence="6">1.3.98.3</ecNumber>
    </recommendedName>
</protein>
<evidence type="ECO:0000313" key="18">
    <source>
        <dbReference type="Proteomes" id="UP000248598"/>
    </source>
</evidence>
<comment type="pathway">
    <text evidence="3">Porphyrin-containing compound metabolism; protoporphyrin-IX biosynthesis; protoporphyrinogen-IX from coproporphyrinogen-III (AdoMet route): step 1/1.</text>
</comment>
<keyword evidence="10" id="KW-0479">Metal-binding</keyword>
<evidence type="ECO:0000256" key="10">
    <source>
        <dbReference type="ARBA" id="ARBA00022723"/>
    </source>
</evidence>
<evidence type="ECO:0000256" key="9">
    <source>
        <dbReference type="ARBA" id="ARBA00022691"/>
    </source>
</evidence>
<comment type="subunit">
    <text evidence="5">Monomer.</text>
</comment>
<keyword evidence="12" id="KW-0408">Iron</keyword>
<dbReference type="Pfam" id="PF04055">
    <property type="entry name" value="Radical_SAM"/>
    <property type="match status" value="1"/>
</dbReference>
<dbReference type="InterPro" id="IPR058240">
    <property type="entry name" value="rSAM_sf"/>
</dbReference>
<dbReference type="GO" id="GO:0051989">
    <property type="term" value="F:coproporphyrinogen dehydrogenase activity"/>
    <property type="evidence" value="ECO:0007669"/>
    <property type="project" value="UniProtKB-EC"/>
</dbReference>
<reference evidence="17 18" key="1">
    <citation type="submission" date="2018-06" db="EMBL/GenBank/DDBJ databases">
        <authorList>
            <consortium name="Pathogen Informatics"/>
            <person name="Doyle S."/>
        </authorList>
    </citation>
    <scope>NUCLEOTIDE SEQUENCE [LARGE SCALE GENOMIC DNA]</scope>
    <source>
        <strain evidence="17 18">NCTC10529</strain>
    </source>
</reference>
<dbReference type="InterPro" id="IPR004558">
    <property type="entry name" value="Coprogen_oxidase_HemN"/>
</dbReference>
<dbReference type="SMART" id="SM00729">
    <property type="entry name" value="Elp3"/>
    <property type="match status" value="1"/>
</dbReference>
<organism evidence="17 18">
    <name type="scientific">Kingella kingae</name>
    <dbReference type="NCBI Taxonomy" id="504"/>
    <lineage>
        <taxon>Bacteria</taxon>
        <taxon>Pseudomonadati</taxon>
        <taxon>Pseudomonadota</taxon>
        <taxon>Betaproteobacteria</taxon>
        <taxon>Neisseriales</taxon>
        <taxon>Neisseriaceae</taxon>
        <taxon>Kingella</taxon>
    </lineage>
</organism>
<dbReference type="AlphaFoldDB" id="A0AAX2J507"/>
<comment type="cofactor">
    <cofactor evidence="1">
        <name>[4Fe-4S] cluster</name>
        <dbReference type="ChEBI" id="CHEBI:49883"/>
    </cofactor>
</comment>
<keyword evidence="7" id="KW-0004">4Fe-4S</keyword>
<dbReference type="GO" id="GO:0005737">
    <property type="term" value="C:cytoplasm"/>
    <property type="evidence" value="ECO:0007669"/>
    <property type="project" value="UniProtKB-SubCell"/>
</dbReference>
<dbReference type="GO" id="GO:0004109">
    <property type="term" value="F:coproporphyrinogen oxidase activity"/>
    <property type="evidence" value="ECO:0007669"/>
    <property type="project" value="InterPro"/>
</dbReference>
<evidence type="ECO:0000256" key="3">
    <source>
        <dbReference type="ARBA" id="ARBA00004785"/>
    </source>
</evidence>
<feature type="domain" description="Radical SAM core" evidence="16">
    <location>
        <begin position="56"/>
        <end position="290"/>
    </location>
</feature>
<gene>
    <name evidence="17" type="primary">hemN_3</name>
    <name evidence="17" type="ORF">NCTC10529_01775</name>
</gene>
<dbReference type="EMBL" id="LS483426">
    <property type="protein sequence ID" value="SQH25574.1"/>
    <property type="molecule type" value="Genomic_DNA"/>
</dbReference>
<comment type="catalytic activity">
    <reaction evidence="15">
        <text>coproporphyrinogen III + 2 S-adenosyl-L-methionine = protoporphyrinogen IX + 2 5'-deoxyadenosine + 2 L-methionine + 2 CO2</text>
        <dbReference type="Rhea" id="RHEA:15425"/>
        <dbReference type="ChEBI" id="CHEBI:16526"/>
        <dbReference type="ChEBI" id="CHEBI:17319"/>
        <dbReference type="ChEBI" id="CHEBI:57307"/>
        <dbReference type="ChEBI" id="CHEBI:57309"/>
        <dbReference type="ChEBI" id="CHEBI:57844"/>
        <dbReference type="ChEBI" id="CHEBI:59789"/>
        <dbReference type="EC" id="1.3.98.3"/>
    </reaction>
</comment>
<name>A0AAX2J507_KINKI</name>
<dbReference type="SUPFAM" id="SSF102114">
    <property type="entry name" value="Radical SAM enzymes"/>
    <property type="match status" value="2"/>
</dbReference>
<evidence type="ECO:0000256" key="4">
    <source>
        <dbReference type="ARBA" id="ARBA00005493"/>
    </source>
</evidence>
<dbReference type="PROSITE" id="PS51918">
    <property type="entry name" value="RADICAL_SAM"/>
    <property type="match status" value="1"/>
</dbReference>
<keyword evidence="13" id="KW-0411">Iron-sulfur</keyword>
<evidence type="ECO:0000256" key="12">
    <source>
        <dbReference type="ARBA" id="ARBA00023004"/>
    </source>
</evidence>
<dbReference type="GO" id="GO:0046872">
    <property type="term" value="F:metal ion binding"/>
    <property type="evidence" value="ECO:0007669"/>
    <property type="project" value="UniProtKB-KW"/>
</dbReference>
<dbReference type="CDD" id="cd01335">
    <property type="entry name" value="Radical_SAM"/>
    <property type="match status" value="1"/>
</dbReference>
<dbReference type="RefSeq" id="WP_003786312.1">
    <property type="nucleotide sequence ID" value="NZ_CP091518.1"/>
</dbReference>
<dbReference type="FunFam" id="3.80.30.20:FF:000012">
    <property type="entry name" value="Coproporphyrinogen-III oxidase"/>
    <property type="match status" value="1"/>
</dbReference>
<keyword evidence="11 17" id="KW-0560">Oxidoreductase</keyword>
<dbReference type="InterPro" id="IPR034505">
    <property type="entry name" value="Coproporphyrinogen-III_oxidase"/>
</dbReference>
<evidence type="ECO:0000256" key="5">
    <source>
        <dbReference type="ARBA" id="ARBA00011245"/>
    </source>
</evidence>
<evidence type="ECO:0000256" key="11">
    <source>
        <dbReference type="ARBA" id="ARBA00023002"/>
    </source>
</evidence>
<comment type="similarity">
    <text evidence="4">Belongs to the anaerobic coproporphyrinogen-III oxidase family.</text>
</comment>
<proteinExistence type="inferred from homology"/>
<dbReference type="GeneID" id="93263046"/>
<dbReference type="GO" id="GO:0051539">
    <property type="term" value="F:4 iron, 4 sulfur cluster binding"/>
    <property type="evidence" value="ECO:0007669"/>
    <property type="project" value="UniProtKB-KW"/>
</dbReference>
<dbReference type="Gene3D" id="3.30.750.200">
    <property type="match status" value="1"/>
</dbReference>
<evidence type="ECO:0000256" key="15">
    <source>
        <dbReference type="ARBA" id="ARBA00048321"/>
    </source>
</evidence>
<evidence type="ECO:0000256" key="14">
    <source>
        <dbReference type="ARBA" id="ARBA00023244"/>
    </source>
</evidence>
<accession>A0AAX2J507</accession>
<dbReference type="PANTHER" id="PTHR13932:SF6">
    <property type="entry name" value="OXYGEN-INDEPENDENT COPROPORPHYRINOGEN III OXIDASE"/>
    <property type="match status" value="1"/>
</dbReference>
<keyword evidence="9" id="KW-0949">S-adenosyl-L-methionine</keyword>
<evidence type="ECO:0000259" key="16">
    <source>
        <dbReference type="PROSITE" id="PS51918"/>
    </source>
</evidence>
<dbReference type="InterPro" id="IPR007197">
    <property type="entry name" value="rSAM"/>
</dbReference>
<sequence>MKTITIAPTQDFVFDRELISSLPSQGPRYTSYPTADRFHNGFVQANYIQTLENTLKDSDKPVSLYIHIPFCNVICYYCGCNKVITKDTSKADEYLNYLEKEMALLKPHLHGKHKLAQLHFGGGTPTFLNDEQLERVFNMIREHFELLPDGEYSIEIDPRKVSRESVFKLAQLGFNRMSVGIQDFDPKVQAAVNRIQTVEETKNVIDSAREAGFKSISVDLIYGLPHQSVQSIKPTLDTVLSLNPDRLALYHYAHLPHIFKPQRRIDTNTVPSSEEKLDILQYAVHLLNERGYVFIGMDHFAKPEDELAIALREGRLQRNFQGYSTYADCDLVAIGVSSIGKIGNTYSQNQRNLEDYYADLDADKLPIMRGFELNDDDVLRRQIIQDLMCRFSLNFDDYLPSLPQSNQVQAASDAADEAELAHMKKLADLGIISADLLHRFKEIDQYKHPFADYFAAELNRLQELVQLGLVEQNESSLHVTPKGRFLIRNIAMVFDYYLHNQETRAQYSQTV</sequence>
<evidence type="ECO:0000256" key="1">
    <source>
        <dbReference type="ARBA" id="ARBA00001966"/>
    </source>
</evidence>
<evidence type="ECO:0000256" key="8">
    <source>
        <dbReference type="ARBA" id="ARBA00022490"/>
    </source>
</evidence>
<dbReference type="InterPro" id="IPR006638">
    <property type="entry name" value="Elp3/MiaA/NifB-like_rSAM"/>
</dbReference>
<keyword evidence="8" id="KW-0963">Cytoplasm</keyword>
<dbReference type="GO" id="GO:0006782">
    <property type="term" value="P:protoporphyrinogen IX biosynthetic process"/>
    <property type="evidence" value="ECO:0007669"/>
    <property type="project" value="TreeGrafter"/>
</dbReference>
<dbReference type="SFLD" id="SFLDS00029">
    <property type="entry name" value="Radical_SAM"/>
    <property type="match status" value="1"/>
</dbReference>
<comment type="subcellular location">
    <subcellularLocation>
        <location evidence="2">Cytoplasm</location>
    </subcellularLocation>
</comment>